<name>A0ABY6LFK1_9ARAC</name>
<evidence type="ECO:0000259" key="1">
    <source>
        <dbReference type="PROSITE" id="PS50994"/>
    </source>
</evidence>
<dbReference type="InterPro" id="IPR001584">
    <property type="entry name" value="Integrase_cat-core"/>
</dbReference>
<dbReference type="EMBL" id="CP092880">
    <property type="protein sequence ID" value="UYV79938.1"/>
    <property type="molecule type" value="Genomic_DNA"/>
</dbReference>
<dbReference type="PROSITE" id="PS50994">
    <property type="entry name" value="INTEGRASE"/>
    <property type="match status" value="1"/>
</dbReference>
<accession>A0ABY6LFK1</accession>
<proteinExistence type="predicted"/>
<sequence>MDNYVSSQATIMKLREIFARFRITNRIINDNGTQFTSKEFATFVKELAIKHTFSPPKHPATNGAVENFSIKDISLKDELSIEEALINFLNSYRITPHSTTNRSPSEMMFRRMIRSGLDILKPSQENEVRNKMEIQQNMLDHESRLNRSEIKYGQRISEKVEIGTRL</sequence>
<organism evidence="2 3">
    <name type="scientific">Cordylochernes scorpioides</name>
    <dbReference type="NCBI Taxonomy" id="51811"/>
    <lineage>
        <taxon>Eukaryota</taxon>
        <taxon>Metazoa</taxon>
        <taxon>Ecdysozoa</taxon>
        <taxon>Arthropoda</taxon>
        <taxon>Chelicerata</taxon>
        <taxon>Arachnida</taxon>
        <taxon>Pseudoscorpiones</taxon>
        <taxon>Cheliferoidea</taxon>
        <taxon>Chernetidae</taxon>
        <taxon>Cordylochernes</taxon>
    </lineage>
</organism>
<dbReference type="InterPro" id="IPR012337">
    <property type="entry name" value="RNaseH-like_sf"/>
</dbReference>
<dbReference type="InterPro" id="IPR050951">
    <property type="entry name" value="Retrovirus_Pol_polyprotein"/>
</dbReference>
<evidence type="ECO:0000313" key="3">
    <source>
        <dbReference type="Proteomes" id="UP001235939"/>
    </source>
</evidence>
<dbReference type="PANTHER" id="PTHR37984:SF5">
    <property type="entry name" value="PROTEIN NYNRIN-LIKE"/>
    <property type="match status" value="1"/>
</dbReference>
<dbReference type="Proteomes" id="UP001235939">
    <property type="component" value="Chromosome 18"/>
</dbReference>
<keyword evidence="3" id="KW-1185">Reference proteome</keyword>
<protein>
    <recommendedName>
        <fullName evidence="1">Integrase catalytic domain-containing protein</fullName>
    </recommendedName>
</protein>
<gene>
    <name evidence="2" type="ORF">LAZ67_18001152</name>
</gene>
<dbReference type="InterPro" id="IPR036397">
    <property type="entry name" value="RNaseH_sf"/>
</dbReference>
<dbReference type="Gene3D" id="3.30.420.10">
    <property type="entry name" value="Ribonuclease H-like superfamily/Ribonuclease H"/>
    <property type="match status" value="1"/>
</dbReference>
<feature type="domain" description="Integrase catalytic" evidence="1">
    <location>
        <begin position="1"/>
        <end position="68"/>
    </location>
</feature>
<evidence type="ECO:0000313" key="2">
    <source>
        <dbReference type="EMBL" id="UYV79938.1"/>
    </source>
</evidence>
<dbReference type="PANTHER" id="PTHR37984">
    <property type="entry name" value="PROTEIN CBG26694"/>
    <property type="match status" value="1"/>
</dbReference>
<dbReference type="SUPFAM" id="SSF53098">
    <property type="entry name" value="Ribonuclease H-like"/>
    <property type="match status" value="1"/>
</dbReference>
<reference evidence="2 3" key="1">
    <citation type="submission" date="2022-01" db="EMBL/GenBank/DDBJ databases">
        <title>A chromosomal length assembly of Cordylochernes scorpioides.</title>
        <authorList>
            <person name="Zeh D."/>
            <person name="Zeh J."/>
        </authorList>
    </citation>
    <scope>NUCLEOTIDE SEQUENCE [LARGE SCALE GENOMIC DNA]</scope>
    <source>
        <strain evidence="2">IN4F17</strain>
        <tissue evidence="2">Whole Body</tissue>
    </source>
</reference>